<dbReference type="InterPro" id="IPR000524">
    <property type="entry name" value="Tscrpt_reg_HTH_GntR"/>
</dbReference>
<dbReference type="SMART" id="SM00345">
    <property type="entry name" value="HTH_GNTR"/>
    <property type="match status" value="1"/>
</dbReference>
<dbReference type="RefSeq" id="WP_058117093.1">
    <property type="nucleotide sequence ID" value="NZ_CP011307.1"/>
</dbReference>
<proteinExistence type="predicted"/>
<dbReference type="PANTHER" id="PTHR43537">
    <property type="entry name" value="TRANSCRIPTIONAL REGULATOR, GNTR FAMILY"/>
    <property type="match status" value="1"/>
</dbReference>
<name>A0A0S2W1Y3_9FIRM</name>
<feature type="domain" description="HTH gntR-type" evidence="4">
    <location>
        <begin position="4"/>
        <end position="73"/>
    </location>
</feature>
<dbReference type="InterPro" id="IPR036388">
    <property type="entry name" value="WH-like_DNA-bd_sf"/>
</dbReference>
<dbReference type="Pfam" id="PF00392">
    <property type="entry name" value="GntR"/>
    <property type="match status" value="1"/>
</dbReference>
<dbReference type="InterPro" id="IPR036390">
    <property type="entry name" value="WH_DNA-bd_sf"/>
</dbReference>
<keyword evidence="1" id="KW-0805">Transcription regulation</keyword>
<protein>
    <submittedName>
        <fullName evidence="5">Transcriptional regulator, GntRNA family</fullName>
    </submittedName>
</protein>
<evidence type="ECO:0000259" key="4">
    <source>
        <dbReference type="PROSITE" id="PS50949"/>
    </source>
</evidence>
<evidence type="ECO:0000313" key="5">
    <source>
        <dbReference type="EMBL" id="ALP93072.1"/>
    </source>
</evidence>
<dbReference type="SMART" id="SM00895">
    <property type="entry name" value="FCD"/>
    <property type="match status" value="1"/>
</dbReference>
<dbReference type="STRING" id="1297617.IB211_00677"/>
<evidence type="ECO:0000313" key="6">
    <source>
        <dbReference type="Proteomes" id="UP000064844"/>
    </source>
</evidence>
<keyword evidence="2" id="KW-0238">DNA-binding</keyword>
<dbReference type="Pfam" id="PF07729">
    <property type="entry name" value="FCD"/>
    <property type="match status" value="1"/>
</dbReference>
<dbReference type="CDD" id="cd07377">
    <property type="entry name" value="WHTH_GntR"/>
    <property type="match status" value="1"/>
</dbReference>
<reference evidence="5 6" key="1">
    <citation type="journal article" date="2015" name="Nat. Commun.">
        <title>Production of butyrate from lysine and the Amadori product fructoselysine by a human gut commensal.</title>
        <authorList>
            <person name="Bui T.P."/>
            <person name="Ritari J."/>
            <person name="Boeren S."/>
            <person name="de Waard P."/>
            <person name="Plugge C.M."/>
            <person name="de Vos W.M."/>
        </authorList>
    </citation>
    <scope>NUCLEOTIDE SEQUENCE [LARGE SCALE GENOMIC DNA]</scope>
    <source>
        <strain evidence="5 6">AF211</strain>
    </source>
</reference>
<dbReference type="PANTHER" id="PTHR43537:SF5">
    <property type="entry name" value="UXU OPERON TRANSCRIPTIONAL REGULATOR"/>
    <property type="match status" value="1"/>
</dbReference>
<dbReference type="Proteomes" id="UP000064844">
    <property type="component" value="Chromosome"/>
</dbReference>
<dbReference type="AlphaFoldDB" id="A0A0S2W1Y3"/>
<dbReference type="PRINTS" id="PR00035">
    <property type="entry name" value="HTHGNTR"/>
</dbReference>
<dbReference type="Gene3D" id="1.10.10.10">
    <property type="entry name" value="Winged helix-like DNA-binding domain superfamily/Winged helix DNA-binding domain"/>
    <property type="match status" value="1"/>
</dbReference>
<dbReference type="GO" id="GO:0003677">
    <property type="term" value="F:DNA binding"/>
    <property type="evidence" value="ECO:0007669"/>
    <property type="project" value="UniProtKB-KW"/>
</dbReference>
<keyword evidence="6" id="KW-1185">Reference proteome</keyword>
<dbReference type="InterPro" id="IPR011711">
    <property type="entry name" value="GntR_C"/>
</dbReference>
<dbReference type="eggNOG" id="COG2186">
    <property type="taxonomic scope" value="Bacteria"/>
</dbReference>
<evidence type="ECO:0000256" key="1">
    <source>
        <dbReference type="ARBA" id="ARBA00023015"/>
    </source>
</evidence>
<accession>A0A0S2W1Y3</accession>
<dbReference type="Gene3D" id="1.20.120.530">
    <property type="entry name" value="GntR ligand-binding domain-like"/>
    <property type="match status" value="1"/>
</dbReference>
<evidence type="ECO:0000256" key="3">
    <source>
        <dbReference type="ARBA" id="ARBA00023163"/>
    </source>
</evidence>
<dbReference type="KEGG" id="ibu:IB211_00677"/>
<dbReference type="PROSITE" id="PS50949">
    <property type="entry name" value="HTH_GNTR"/>
    <property type="match status" value="1"/>
</dbReference>
<reference evidence="6" key="2">
    <citation type="submission" date="2015-04" db="EMBL/GenBank/DDBJ databases">
        <title>A butyrogenic pathway from the amino acid lysine in a human gut commensal.</title>
        <authorList>
            <person name="de Vos W.M."/>
            <person name="Bui N.T.P."/>
            <person name="Plugge C.M."/>
            <person name="Ritari J."/>
        </authorList>
    </citation>
    <scope>NUCLEOTIDE SEQUENCE [LARGE SCALE GENOMIC DNA]</scope>
    <source>
        <strain evidence="6">AF211</strain>
    </source>
</reference>
<evidence type="ECO:0000256" key="2">
    <source>
        <dbReference type="ARBA" id="ARBA00023125"/>
    </source>
</evidence>
<dbReference type="SUPFAM" id="SSF46785">
    <property type="entry name" value="Winged helix' DNA-binding domain"/>
    <property type="match status" value="1"/>
</dbReference>
<organism evidence="5 6">
    <name type="scientific">Intestinimonas butyriciproducens</name>
    <dbReference type="NCBI Taxonomy" id="1297617"/>
    <lineage>
        <taxon>Bacteria</taxon>
        <taxon>Bacillati</taxon>
        <taxon>Bacillota</taxon>
        <taxon>Clostridia</taxon>
        <taxon>Eubacteriales</taxon>
        <taxon>Intestinimonas</taxon>
    </lineage>
</organism>
<keyword evidence="3" id="KW-0804">Transcription</keyword>
<dbReference type="GO" id="GO:0003700">
    <property type="term" value="F:DNA-binding transcription factor activity"/>
    <property type="evidence" value="ECO:0007669"/>
    <property type="project" value="InterPro"/>
</dbReference>
<gene>
    <name evidence="5" type="ORF">IB211_00677</name>
</gene>
<dbReference type="SUPFAM" id="SSF48008">
    <property type="entry name" value="GntR ligand-binding domain-like"/>
    <property type="match status" value="1"/>
</dbReference>
<sequence length="225" mass="25630">MEKKSLSQQTAERLYTMIVVERRFGPGDKLPNELEWSAELRVSRATLREAVRTLAARGVLEVRRGKGTFVSGQVEEIGDFGFSGLDQVKGRLRDLFELRRVFEPQVARLACHRASEGEMEEILRRGAEVERCIRAGEDRTRADREFHAAIVRSTHNEFMMRLMPLISEAVAAAITSGGHTEQLAEDTLRDHALLMDFLRKRDESGCEHAMAIHMHHSMDVMELKE</sequence>
<dbReference type="InterPro" id="IPR008920">
    <property type="entry name" value="TF_FadR/GntR_C"/>
</dbReference>
<dbReference type="EMBL" id="CP011307">
    <property type="protein sequence ID" value="ALP93072.1"/>
    <property type="molecule type" value="Genomic_DNA"/>
</dbReference>